<dbReference type="SUPFAM" id="SSF88713">
    <property type="entry name" value="Glycoside hydrolase/deacetylase"/>
    <property type="match status" value="1"/>
</dbReference>
<comment type="caution">
    <text evidence="4">The sequence shown here is derived from an EMBL/GenBank/DDBJ whole genome shotgun (WGS) entry which is preliminary data.</text>
</comment>
<dbReference type="InterPro" id="IPR011330">
    <property type="entry name" value="Glyco_hydro/deAcase_b/a-brl"/>
</dbReference>
<keyword evidence="5" id="KW-1185">Reference proteome</keyword>
<organism evidence="4 5">
    <name type="scientific">Nocardioides salarius</name>
    <dbReference type="NCBI Taxonomy" id="374513"/>
    <lineage>
        <taxon>Bacteria</taxon>
        <taxon>Bacillati</taxon>
        <taxon>Actinomycetota</taxon>
        <taxon>Actinomycetes</taxon>
        <taxon>Propionibacteriales</taxon>
        <taxon>Nocardioidaceae</taxon>
        <taxon>Nocardioides</taxon>
    </lineage>
</organism>
<evidence type="ECO:0000256" key="1">
    <source>
        <dbReference type="ARBA" id="ARBA00004613"/>
    </source>
</evidence>
<dbReference type="Proteomes" id="UP000732378">
    <property type="component" value="Unassembled WGS sequence"/>
</dbReference>
<gene>
    <name evidence="4" type="ORF">JOE61_003834</name>
</gene>
<dbReference type="CDD" id="cd10918">
    <property type="entry name" value="CE4_NodB_like_5s_6s"/>
    <property type="match status" value="1"/>
</dbReference>
<protein>
    <submittedName>
        <fullName evidence="4">Peptidoglycan/xylan/chitin deacetylase (PgdA/CDA1 family)</fullName>
    </submittedName>
</protein>
<dbReference type="Pfam" id="PF01522">
    <property type="entry name" value="Polysacc_deac_1"/>
    <property type="match status" value="1"/>
</dbReference>
<sequence length="276" mass="30384">MAEPGPGAGRPASRGRPPVVLMYHGFCTHRRDDDPENLFVEVERFEQQLRWLLDQGWQALDLDGYLAARADRAHRPRRSFVVTIDDGFTSVLELAVPVLERLGVPALLYVPSDLAGSTATWLPRPADEPLLDPDELRHLHALPWLELGVHGADHLDLRGLGADVLDHQVRRAHGRLAELVGDPLRSFAYPFGAHDAAARQAVAAEGFDVAFSVFDDAGPHAVSRVDVNATDTLASFRLKTQLPGYRQWWAALDRAPVVRRTVRAALTSLGGQRGGR</sequence>
<dbReference type="PANTHER" id="PTHR34216">
    <property type="match status" value="1"/>
</dbReference>
<comment type="subcellular location">
    <subcellularLocation>
        <location evidence="1">Secreted</location>
    </subcellularLocation>
</comment>
<proteinExistence type="predicted"/>
<dbReference type="EMBL" id="JAFBBZ010000001">
    <property type="protein sequence ID" value="MBM7510020.1"/>
    <property type="molecule type" value="Genomic_DNA"/>
</dbReference>
<evidence type="ECO:0000313" key="5">
    <source>
        <dbReference type="Proteomes" id="UP000732378"/>
    </source>
</evidence>
<dbReference type="InterPro" id="IPR002509">
    <property type="entry name" value="NODB_dom"/>
</dbReference>
<dbReference type="PANTHER" id="PTHR34216:SF3">
    <property type="entry name" value="POLY-BETA-1,6-N-ACETYL-D-GLUCOSAMINE N-DEACETYLASE"/>
    <property type="match status" value="1"/>
</dbReference>
<dbReference type="RefSeq" id="WP_193667357.1">
    <property type="nucleotide sequence ID" value="NZ_JACDTV010000002.1"/>
</dbReference>
<feature type="domain" description="NodB homology" evidence="3">
    <location>
        <begin position="78"/>
        <end position="276"/>
    </location>
</feature>
<evidence type="ECO:0000256" key="2">
    <source>
        <dbReference type="ARBA" id="ARBA00022729"/>
    </source>
</evidence>
<evidence type="ECO:0000259" key="3">
    <source>
        <dbReference type="PROSITE" id="PS51677"/>
    </source>
</evidence>
<name>A0ABS2MFQ9_9ACTN</name>
<keyword evidence="2" id="KW-0732">Signal</keyword>
<evidence type="ECO:0000313" key="4">
    <source>
        <dbReference type="EMBL" id="MBM7510020.1"/>
    </source>
</evidence>
<reference evidence="4 5" key="1">
    <citation type="submission" date="2021-01" db="EMBL/GenBank/DDBJ databases">
        <title>Sequencing the genomes of 1000 actinobacteria strains.</title>
        <authorList>
            <person name="Klenk H.-P."/>
        </authorList>
    </citation>
    <scope>NUCLEOTIDE SEQUENCE [LARGE SCALE GENOMIC DNA]</scope>
    <source>
        <strain evidence="4 5">DSM 18239</strain>
    </source>
</reference>
<dbReference type="InterPro" id="IPR051398">
    <property type="entry name" value="Polysacch_Deacetylase"/>
</dbReference>
<dbReference type="PROSITE" id="PS51677">
    <property type="entry name" value="NODB"/>
    <property type="match status" value="1"/>
</dbReference>
<dbReference type="Gene3D" id="3.20.20.370">
    <property type="entry name" value="Glycoside hydrolase/deacetylase"/>
    <property type="match status" value="1"/>
</dbReference>
<accession>A0ABS2MFQ9</accession>